<name>A0A919AYG3_9PROT</name>
<feature type="transmembrane region" description="Helical" evidence="1">
    <location>
        <begin position="27"/>
        <end position="48"/>
    </location>
</feature>
<feature type="transmembrane region" description="Helical" evidence="1">
    <location>
        <begin position="143"/>
        <end position="164"/>
    </location>
</feature>
<feature type="transmembrane region" description="Helical" evidence="1">
    <location>
        <begin position="176"/>
        <end position="200"/>
    </location>
</feature>
<keyword evidence="1" id="KW-1133">Transmembrane helix</keyword>
<keyword evidence="1" id="KW-0472">Membrane</keyword>
<reference evidence="2" key="2">
    <citation type="submission" date="2020-09" db="EMBL/GenBank/DDBJ databases">
        <authorList>
            <person name="Sun Q."/>
            <person name="Kim S."/>
        </authorList>
    </citation>
    <scope>NUCLEOTIDE SEQUENCE</scope>
    <source>
        <strain evidence="2">KCTC 42590</strain>
    </source>
</reference>
<feature type="transmembrane region" description="Helical" evidence="1">
    <location>
        <begin position="78"/>
        <end position="100"/>
    </location>
</feature>
<accession>A0A919AYG3</accession>
<protein>
    <submittedName>
        <fullName evidence="2">Membrane protein</fullName>
    </submittedName>
</protein>
<organism evidence="2 3">
    <name type="scientific">Kordiimonas sediminis</name>
    <dbReference type="NCBI Taxonomy" id="1735581"/>
    <lineage>
        <taxon>Bacteria</taxon>
        <taxon>Pseudomonadati</taxon>
        <taxon>Pseudomonadota</taxon>
        <taxon>Alphaproteobacteria</taxon>
        <taxon>Kordiimonadales</taxon>
        <taxon>Kordiimonadaceae</taxon>
        <taxon>Kordiimonas</taxon>
    </lineage>
</organism>
<keyword evidence="1" id="KW-0812">Transmembrane</keyword>
<evidence type="ECO:0000313" key="2">
    <source>
        <dbReference type="EMBL" id="GHF30979.1"/>
    </source>
</evidence>
<comment type="caution">
    <text evidence="2">The sequence shown here is derived from an EMBL/GenBank/DDBJ whole genome shotgun (WGS) entry which is preliminary data.</text>
</comment>
<keyword evidence="3" id="KW-1185">Reference proteome</keyword>
<feature type="transmembrane region" description="Helical" evidence="1">
    <location>
        <begin position="112"/>
        <end position="131"/>
    </location>
</feature>
<dbReference type="InterPro" id="IPR018750">
    <property type="entry name" value="DUF2306_membrane"/>
</dbReference>
<proteinExistence type="predicted"/>
<dbReference type="Pfam" id="PF10067">
    <property type="entry name" value="DUF2306"/>
    <property type="match status" value="1"/>
</dbReference>
<feature type="transmembrane region" description="Helical" evidence="1">
    <location>
        <begin position="248"/>
        <end position="274"/>
    </location>
</feature>
<gene>
    <name evidence="2" type="ORF">GCM10017044_27990</name>
</gene>
<dbReference type="AlphaFoldDB" id="A0A919AYG3"/>
<evidence type="ECO:0000256" key="1">
    <source>
        <dbReference type="SAM" id="Phobius"/>
    </source>
</evidence>
<dbReference type="Proteomes" id="UP000630923">
    <property type="component" value="Unassembled WGS sequence"/>
</dbReference>
<evidence type="ECO:0000313" key="3">
    <source>
        <dbReference type="Proteomes" id="UP000630923"/>
    </source>
</evidence>
<dbReference type="EMBL" id="BNCI01000002">
    <property type="protein sequence ID" value="GHF30979.1"/>
    <property type="molecule type" value="Genomic_DNA"/>
</dbReference>
<reference evidence="2" key="1">
    <citation type="journal article" date="2014" name="Int. J. Syst. Evol. Microbiol.">
        <title>Complete genome sequence of Corynebacterium casei LMG S-19264T (=DSM 44701T), isolated from a smear-ripened cheese.</title>
        <authorList>
            <consortium name="US DOE Joint Genome Institute (JGI-PGF)"/>
            <person name="Walter F."/>
            <person name="Albersmeier A."/>
            <person name="Kalinowski J."/>
            <person name="Ruckert C."/>
        </authorList>
    </citation>
    <scope>NUCLEOTIDE SEQUENCE</scope>
    <source>
        <strain evidence="2">KCTC 42590</strain>
    </source>
</reference>
<sequence length="277" mass="30848">MTSRTKVAAGFVSPVFARKAIENSAKFWFMTVLGGQLIFSYYIIAFYYKAVALWDIERFNKVMPAGYIEGDVGGNISVVAHVIFAAIITVGGLLQLIPMIRSKLPALHRWNGRLYILTAMIMSLSGAYMILTRYDKVAGDFFGQVTLMLNGVIIVTCAVMAFKYARVKKFAKHREWALRLFVAVSGVWMFRVGLMAWLMIHGRPVGFDPATFSGPFLTVLFTAVYVLPLFFLEIYLRAQARGTAAQKLFTATGIFALSLLMAAGIFSATMGMWLPRI</sequence>
<dbReference type="RefSeq" id="WP_191253993.1">
    <property type="nucleotide sequence ID" value="NZ_BNCI01000002.1"/>
</dbReference>
<feature type="transmembrane region" description="Helical" evidence="1">
    <location>
        <begin position="212"/>
        <end position="236"/>
    </location>
</feature>